<dbReference type="Pfam" id="PF03721">
    <property type="entry name" value="UDPG_MGDP_dh_N"/>
    <property type="match status" value="1"/>
</dbReference>
<protein>
    <recommendedName>
        <fullName evidence="5">UDP-glucose/GDP-mannose dehydrogenase dimerisation domain-containing protein</fullName>
    </recommendedName>
</protein>
<evidence type="ECO:0000313" key="4">
    <source>
        <dbReference type="EMBL" id="QHT79648.1"/>
    </source>
</evidence>
<dbReference type="EMBL" id="MN739951">
    <property type="protein sequence ID" value="QHT79648.1"/>
    <property type="molecule type" value="Genomic_DNA"/>
</dbReference>
<dbReference type="InterPro" id="IPR036291">
    <property type="entry name" value="NAD(P)-bd_dom_sf"/>
</dbReference>
<name>A0A6C0HGB4_9ZZZZ</name>
<dbReference type="InterPro" id="IPR013328">
    <property type="entry name" value="6PGD_dom2"/>
</dbReference>
<dbReference type="InterPro" id="IPR008927">
    <property type="entry name" value="6-PGluconate_DH-like_C_sf"/>
</dbReference>
<evidence type="ECO:0008006" key="5">
    <source>
        <dbReference type="Google" id="ProtNLM"/>
    </source>
</evidence>
<dbReference type="InterPro" id="IPR014026">
    <property type="entry name" value="UDP-Glc/GDP-Man_DH_dimer"/>
</dbReference>
<dbReference type="AlphaFoldDB" id="A0A6C0HGB4"/>
<evidence type="ECO:0000259" key="3">
    <source>
        <dbReference type="Pfam" id="PF03721"/>
    </source>
</evidence>
<proteinExistence type="inferred from homology"/>
<dbReference type="SUPFAM" id="SSF48179">
    <property type="entry name" value="6-phosphogluconate dehydrogenase C-terminal domain-like"/>
    <property type="match status" value="1"/>
</dbReference>
<dbReference type="GO" id="GO:0051287">
    <property type="term" value="F:NAD binding"/>
    <property type="evidence" value="ECO:0007669"/>
    <property type="project" value="InterPro"/>
</dbReference>
<dbReference type="GO" id="GO:0016616">
    <property type="term" value="F:oxidoreductase activity, acting on the CH-OH group of donors, NAD or NADP as acceptor"/>
    <property type="evidence" value="ECO:0007669"/>
    <property type="project" value="InterPro"/>
</dbReference>
<dbReference type="Gene3D" id="3.40.50.720">
    <property type="entry name" value="NAD(P)-binding Rossmann-like Domain"/>
    <property type="match status" value="1"/>
</dbReference>
<dbReference type="PANTHER" id="PTHR43750:SF3">
    <property type="entry name" value="UDP-GLUCOSE 6-DEHYDROGENASE TUAD"/>
    <property type="match status" value="1"/>
</dbReference>
<feature type="domain" description="UDP-glucose/GDP-mannose dehydrogenase dimerisation" evidence="2">
    <location>
        <begin position="165"/>
        <end position="258"/>
    </location>
</feature>
<feature type="domain" description="UDP-glucose/GDP-mannose dehydrogenase N-terminal" evidence="3">
    <location>
        <begin position="43"/>
        <end position="140"/>
    </location>
</feature>
<accession>A0A6C0HGB4</accession>
<sequence length="270" mass="30831">MIQVGICGCGFVGNAILQFLLTQFGITLRVYDKYKNLNKFEWLLNSDILFICLPTNYDEKIKTYDMTEIDSTLNELSKQNFTGIILMKSTVLPTYCSDKNKVYPNLNIIHNPEFLSASTAVVDFSNQTHIILGHTTQSISYINTVQHFYKKLFPLADISVCTSEESAIAKLACNSFYATKIHYFTEVYLLCDKMNIPYNTIKELMLKNGWIDSHHTNVPGHDNRISFGGACFPKDINAFAQYMIANEIPSDVLQAVIKERNRVRCWVMDL</sequence>
<dbReference type="Gene3D" id="1.10.1040.10">
    <property type="entry name" value="N-(1-d-carboxylethyl)-l-norvaline Dehydrogenase, domain 2"/>
    <property type="match status" value="1"/>
</dbReference>
<evidence type="ECO:0000256" key="1">
    <source>
        <dbReference type="ARBA" id="ARBA00006601"/>
    </source>
</evidence>
<dbReference type="Pfam" id="PF00984">
    <property type="entry name" value="UDPG_MGDP_dh"/>
    <property type="match status" value="1"/>
</dbReference>
<dbReference type="SUPFAM" id="SSF51735">
    <property type="entry name" value="NAD(P)-binding Rossmann-fold domains"/>
    <property type="match status" value="1"/>
</dbReference>
<dbReference type="InterPro" id="IPR001732">
    <property type="entry name" value="UDP-Glc/GDP-Man_DH_N"/>
</dbReference>
<evidence type="ECO:0000259" key="2">
    <source>
        <dbReference type="Pfam" id="PF00984"/>
    </source>
</evidence>
<comment type="similarity">
    <text evidence="1">Belongs to the UDP-glucose/GDP-mannose dehydrogenase family.</text>
</comment>
<reference evidence="4" key="1">
    <citation type="journal article" date="2020" name="Nature">
        <title>Giant virus diversity and host interactions through global metagenomics.</title>
        <authorList>
            <person name="Schulz F."/>
            <person name="Roux S."/>
            <person name="Paez-Espino D."/>
            <person name="Jungbluth S."/>
            <person name="Walsh D.A."/>
            <person name="Denef V.J."/>
            <person name="McMahon K.D."/>
            <person name="Konstantinidis K.T."/>
            <person name="Eloe-Fadrosh E.A."/>
            <person name="Kyrpides N.C."/>
            <person name="Woyke T."/>
        </authorList>
    </citation>
    <scope>NUCLEOTIDE SEQUENCE</scope>
    <source>
        <strain evidence="4">GVMAG-M-3300023184-101</strain>
    </source>
</reference>
<dbReference type="PANTHER" id="PTHR43750">
    <property type="entry name" value="UDP-GLUCOSE 6-DEHYDROGENASE TUAD"/>
    <property type="match status" value="1"/>
</dbReference>
<organism evidence="4">
    <name type="scientific">viral metagenome</name>
    <dbReference type="NCBI Taxonomy" id="1070528"/>
    <lineage>
        <taxon>unclassified sequences</taxon>
        <taxon>metagenomes</taxon>
        <taxon>organismal metagenomes</taxon>
    </lineage>
</organism>